<dbReference type="PANTHER" id="PTHR33514">
    <property type="entry name" value="PROTEIN ABCI12, CHLOROPLASTIC"/>
    <property type="match status" value="1"/>
</dbReference>
<dbReference type="InterPro" id="IPR003339">
    <property type="entry name" value="ABC/ECF_trnsptr_transmembrane"/>
</dbReference>
<evidence type="ECO:0000313" key="7">
    <source>
        <dbReference type="Proteomes" id="UP000250125"/>
    </source>
</evidence>
<feature type="transmembrane region" description="Helical" evidence="5">
    <location>
        <begin position="134"/>
        <end position="152"/>
    </location>
</feature>
<gene>
    <name evidence="6" type="ORF">A3L11_09895</name>
</gene>
<evidence type="ECO:0000256" key="2">
    <source>
        <dbReference type="ARBA" id="ARBA00022692"/>
    </source>
</evidence>
<dbReference type="AlphaFoldDB" id="A0A2Z2MPG9"/>
<evidence type="ECO:0000256" key="5">
    <source>
        <dbReference type="SAM" id="Phobius"/>
    </source>
</evidence>
<evidence type="ECO:0000256" key="1">
    <source>
        <dbReference type="ARBA" id="ARBA00004141"/>
    </source>
</evidence>
<feature type="transmembrane region" description="Helical" evidence="5">
    <location>
        <begin position="224"/>
        <end position="244"/>
    </location>
</feature>
<evidence type="ECO:0000313" key="6">
    <source>
        <dbReference type="EMBL" id="ASJ09525.1"/>
    </source>
</evidence>
<dbReference type="GeneID" id="33318552"/>
<name>A0A2Z2MPG9_9EURY</name>
<protein>
    <submittedName>
        <fullName evidence="6">Cobalt ABC transporter permease</fullName>
    </submittedName>
</protein>
<dbReference type="Pfam" id="PF02361">
    <property type="entry name" value="CbiQ"/>
    <property type="match status" value="1"/>
</dbReference>
<comment type="subcellular location">
    <subcellularLocation>
        <location evidence="1">Membrane</location>
        <topology evidence="1">Multi-pass membrane protein</topology>
    </subcellularLocation>
</comment>
<reference evidence="6 7" key="1">
    <citation type="submission" date="2016-04" db="EMBL/GenBank/DDBJ databases">
        <title>Complete genome sequence of Thermococcus siculi type strain RG-20.</title>
        <authorList>
            <person name="Oger P.M."/>
        </authorList>
    </citation>
    <scope>NUCLEOTIDE SEQUENCE [LARGE SCALE GENOMIC DNA]</scope>
    <source>
        <strain evidence="6 7">RG-20</strain>
    </source>
</reference>
<dbReference type="CDD" id="cd16914">
    <property type="entry name" value="EcfT"/>
    <property type="match status" value="1"/>
</dbReference>
<dbReference type="OrthoDB" id="31170at2157"/>
<keyword evidence="4 5" id="KW-0472">Membrane</keyword>
<feature type="transmembrane region" description="Helical" evidence="5">
    <location>
        <begin position="41"/>
        <end position="60"/>
    </location>
</feature>
<evidence type="ECO:0000256" key="3">
    <source>
        <dbReference type="ARBA" id="ARBA00022989"/>
    </source>
</evidence>
<feature type="transmembrane region" description="Helical" evidence="5">
    <location>
        <begin position="66"/>
        <end position="85"/>
    </location>
</feature>
<dbReference type="RefSeq" id="WP_088856752.1">
    <property type="nucleotide sequence ID" value="NZ_CP015103.1"/>
</dbReference>
<accession>A0A2Z2MPG9</accession>
<evidence type="ECO:0000256" key="4">
    <source>
        <dbReference type="ARBA" id="ARBA00023136"/>
    </source>
</evidence>
<feature type="transmembrane region" description="Helical" evidence="5">
    <location>
        <begin position="92"/>
        <end position="114"/>
    </location>
</feature>
<dbReference type="KEGG" id="tsl:A3L11_09895"/>
<sequence>MIYPFYSEKDSLLHSLDPRVKIIGAALGIAAIMLYNDPKILIPLFFVFLLIGMFLGKVAVGEQLRLLKPLLPIVIITIIVWPLIYEPRLKGLLFGISFATRLLTFALITFLLLMTTSQRDLILGFVRLGMPYEFGLTISISLRYIPTLYILSRNIMDAQRSRGWEVEKGNFLVRAKKMTAVLIPLLVASLKTAHELSIALESRGLGASEKRTFLYDIKMGRRDYLAMGVILVLFALTLYARYGLGIGHVEIYS</sequence>
<keyword evidence="3 5" id="KW-1133">Transmembrane helix</keyword>
<dbReference type="PANTHER" id="PTHR33514:SF13">
    <property type="entry name" value="PROTEIN ABCI12, CHLOROPLASTIC"/>
    <property type="match status" value="1"/>
</dbReference>
<dbReference type="Proteomes" id="UP000250125">
    <property type="component" value="Chromosome"/>
</dbReference>
<proteinExistence type="predicted"/>
<organism evidence="6 7">
    <name type="scientific">Thermococcus siculi</name>
    <dbReference type="NCBI Taxonomy" id="72803"/>
    <lineage>
        <taxon>Archaea</taxon>
        <taxon>Methanobacteriati</taxon>
        <taxon>Methanobacteriota</taxon>
        <taxon>Thermococci</taxon>
        <taxon>Thermococcales</taxon>
        <taxon>Thermococcaceae</taxon>
        <taxon>Thermococcus</taxon>
    </lineage>
</organism>
<dbReference type="EMBL" id="CP015103">
    <property type="protein sequence ID" value="ASJ09525.1"/>
    <property type="molecule type" value="Genomic_DNA"/>
</dbReference>
<keyword evidence="7" id="KW-1185">Reference proteome</keyword>
<keyword evidence="2 5" id="KW-0812">Transmembrane</keyword>
<dbReference type="GO" id="GO:0005886">
    <property type="term" value="C:plasma membrane"/>
    <property type="evidence" value="ECO:0007669"/>
    <property type="project" value="TreeGrafter"/>
</dbReference>